<protein>
    <recommendedName>
        <fullName evidence="4">Transposase domain-containing protein</fullName>
    </recommendedName>
</protein>
<gene>
    <name evidence="2" type="ORF">OXX778_LOCUS13754</name>
</gene>
<name>A0A814D1S5_9BILA</name>
<evidence type="ECO:0000256" key="1">
    <source>
        <dbReference type="SAM" id="MobiDB-lite"/>
    </source>
</evidence>
<dbReference type="AlphaFoldDB" id="A0A814D1S5"/>
<reference evidence="2" key="1">
    <citation type="submission" date="2021-02" db="EMBL/GenBank/DDBJ databases">
        <authorList>
            <person name="Nowell W R."/>
        </authorList>
    </citation>
    <scope>NUCLEOTIDE SEQUENCE</scope>
    <source>
        <strain evidence="2">Ploen Becks lab</strain>
    </source>
</reference>
<dbReference type="EMBL" id="CAJNOC010002702">
    <property type="protein sequence ID" value="CAF0947297.1"/>
    <property type="molecule type" value="Genomic_DNA"/>
</dbReference>
<evidence type="ECO:0000313" key="3">
    <source>
        <dbReference type="Proteomes" id="UP000663879"/>
    </source>
</evidence>
<dbReference type="Proteomes" id="UP000663879">
    <property type="component" value="Unassembled WGS sequence"/>
</dbReference>
<comment type="caution">
    <text evidence="2">The sequence shown here is derived from an EMBL/GenBank/DDBJ whole genome shotgun (WGS) entry which is preliminary data.</text>
</comment>
<organism evidence="2 3">
    <name type="scientific">Brachionus calyciflorus</name>
    <dbReference type="NCBI Taxonomy" id="104777"/>
    <lineage>
        <taxon>Eukaryota</taxon>
        <taxon>Metazoa</taxon>
        <taxon>Spiralia</taxon>
        <taxon>Gnathifera</taxon>
        <taxon>Rotifera</taxon>
        <taxon>Eurotatoria</taxon>
        <taxon>Monogononta</taxon>
        <taxon>Pseudotrocha</taxon>
        <taxon>Ploima</taxon>
        <taxon>Brachionidae</taxon>
        <taxon>Brachionus</taxon>
    </lineage>
</organism>
<dbReference type="PANTHER" id="PTHR46579:SF1">
    <property type="entry name" value="F5_8 TYPE C DOMAIN-CONTAINING PROTEIN"/>
    <property type="match status" value="1"/>
</dbReference>
<proteinExistence type="predicted"/>
<dbReference type="PANTHER" id="PTHR46579">
    <property type="entry name" value="F5/8 TYPE C DOMAIN-CONTAINING PROTEIN-RELATED"/>
    <property type="match status" value="1"/>
</dbReference>
<accession>A0A814D1S5</accession>
<dbReference type="OrthoDB" id="10062362at2759"/>
<evidence type="ECO:0008006" key="4">
    <source>
        <dbReference type="Google" id="ProtNLM"/>
    </source>
</evidence>
<keyword evidence="3" id="KW-1185">Reference proteome</keyword>
<evidence type="ECO:0000313" key="2">
    <source>
        <dbReference type="EMBL" id="CAF0947297.1"/>
    </source>
</evidence>
<sequence>MQNYESETSNESDQLEFEDESTKFKFSNLQKQKRYRDKRKLELKNLYEISKKKTKHLANEEPSTEVPVLTFDFNEKNTFETQNDRENNCIYNEPNLIFDTESNTSLSSIESINEPEDIDKGDEDSPIYFNSNFKRTEFVTLFESLVDKLAIPETRRDILYKFIQLILPQDSNIPKSYNLLKKSILVSKVETTILCGLCQNKIITLEKNNKMVKKCENEFCSAHKKTEKTIKLCNTDFVNQIKIILDNNYDQMVTYKNKLEHDLNLECDDIMSGSLYRFETNTINLVLFADGVSYNKSGINSMWVILSQIVELPPILRSSFENILFHSSWTGSQPDFNFWLEKYNKQIDDVLINGFRWNGINFKLNILAFIADSPARSKACNSVQFNGYYGCLKCLHPGVNLNQIRYPNLSKIRLRTKNIYENQVRHFIDKRLLSVRLPNEIKRKCRSIEERNFYKANEYRTIALYISFALFKGILDDKYLNNLMKYVIFLRLLCQNKISEEDLSDSHRLIVDFVVEYEKLYGKEQMTFNVHAHLHLPLQVKCFGPLNKCSSFSFENVFKITRDLFHGTRNFEGQIANNFERRKEIRREARSLLNTTSNPELRNYLNNSILNCYRVSDETKLINPHQVNVRYLKPSERNLCNEFINQKTLNFEDDLILKSERATINYVEYHTFSYDKRFESQNCSIIKYLQNDGQLKFGIIINFYEISNTKLGLIKKFKQKEKDSFFDLLNYECSKHIDRFFQIGEITDELCLIDLKSILGKCVLIEFGDEFMISTIDYLTEDD</sequence>
<feature type="compositionally biased region" description="Acidic residues" evidence="1">
    <location>
        <begin position="8"/>
        <end position="19"/>
    </location>
</feature>
<feature type="region of interest" description="Disordered" evidence="1">
    <location>
        <begin position="1"/>
        <end position="20"/>
    </location>
</feature>